<evidence type="ECO:0000313" key="1">
    <source>
        <dbReference type="EMBL" id="KOF82279.1"/>
    </source>
</evidence>
<dbReference type="AlphaFoldDB" id="A0A0L8GZM2"/>
<gene>
    <name evidence="1" type="ORF">OCBIM_22025478mg</name>
</gene>
<proteinExistence type="predicted"/>
<name>A0A0L8GZM2_OCTBM</name>
<sequence>MCVGIFWHSSSVIWRRTSTFFPPSQFFSSAVAISNIFASSISRHIEPTIHWVSTCEGTFFTVTFVTLCPR</sequence>
<protein>
    <submittedName>
        <fullName evidence="1">Uncharacterized protein</fullName>
    </submittedName>
</protein>
<dbReference type="EMBL" id="KQ419817">
    <property type="protein sequence ID" value="KOF82279.1"/>
    <property type="molecule type" value="Genomic_DNA"/>
</dbReference>
<reference evidence="1" key="1">
    <citation type="submission" date="2015-07" db="EMBL/GenBank/DDBJ databases">
        <title>MeaNS - Measles Nucleotide Surveillance Program.</title>
        <authorList>
            <person name="Tran T."/>
            <person name="Druce J."/>
        </authorList>
    </citation>
    <scope>NUCLEOTIDE SEQUENCE</scope>
    <source>
        <strain evidence="1">UCB-OBI-ISO-001</strain>
        <tissue evidence="1">Gonad</tissue>
    </source>
</reference>
<organism evidence="1">
    <name type="scientific">Octopus bimaculoides</name>
    <name type="common">California two-spotted octopus</name>
    <dbReference type="NCBI Taxonomy" id="37653"/>
    <lineage>
        <taxon>Eukaryota</taxon>
        <taxon>Metazoa</taxon>
        <taxon>Spiralia</taxon>
        <taxon>Lophotrochozoa</taxon>
        <taxon>Mollusca</taxon>
        <taxon>Cephalopoda</taxon>
        <taxon>Coleoidea</taxon>
        <taxon>Octopodiformes</taxon>
        <taxon>Octopoda</taxon>
        <taxon>Incirrata</taxon>
        <taxon>Octopodidae</taxon>
        <taxon>Octopus</taxon>
    </lineage>
</organism>
<accession>A0A0L8GZM2</accession>